<dbReference type="EMBL" id="JACRDE010000456">
    <property type="protein sequence ID" value="MBI5251280.1"/>
    <property type="molecule type" value="Genomic_DNA"/>
</dbReference>
<accession>A0A9D6Z4T7</accession>
<dbReference type="SUPFAM" id="SSF53254">
    <property type="entry name" value="Phosphoglycerate mutase-like"/>
    <property type="match status" value="1"/>
</dbReference>
<evidence type="ECO:0000313" key="2">
    <source>
        <dbReference type="EMBL" id="MBI5251280.1"/>
    </source>
</evidence>
<dbReference type="Proteomes" id="UP000807825">
    <property type="component" value="Unassembled WGS sequence"/>
</dbReference>
<dbReference type="InterPro" id="IPR001345">
    <property type="entry name" value="PG/BPGM_mutase_AS"/>
</dbReference>
<dbReference type="Gene3D" id="3.40.50.1240">
    <property type="entry name" value="Phosphoglycerate mutase-like"/>
    <property type="match status" value="1"/>
</dbReference>
<dbReference type="InterPro" id="IPR050275">
    <property type="entry name" value="PGM_Phosphatase"/>
</dbReference>
<proteinExistence type="predicted"/>
<reference evidence="2" key="1">
    <citation type="submission" date="2020-07" db="EMBL/GenBank/DDBJ databases">
        <title>Huge and variable diversity of episymbiotic CPR bacteria and DPANN archaea in groundwater ecosystems.</title>
        <authorList>
            <person name="He C.Y."/>
            <person name="Keren R."/>
            <person name="Whittaker M."/>
            <person name="Farag I.F."/>
            <person name="Doudna J."/>
            <person name="Cate J.H.D."/>
            <person name="Banfield J.F."/>
        </authorList>
    </citation>
    <scope>NUCLEOTIDE SEQUENCE</scope>
    <source>
        <strain evidence="2">NC_groundwater_1664_Pr3_B-0.1um_52_9</strain>
    </source>
</reference>
<dbReference type="PANTHER" id="PTHR48100">
    <property type="entry name" value="BROAD-SPECIFICITY PHOSPHATASE YOR283W-RELATED"/>
    <property type="match status" value="1"/>
</dbReference>
<evidence type="ECO:0000313" key="3">
    <source>
        <dbReference type="Proteomes" id="UP000807825"/>
    </source>
</evidence>
<dbReference type="PROSITE" id="PS00175">
    <property type="entry name" value="PG_MUTASE"/>
    <property type="match status" value="1"/>
</dbReference>
<dbReference type="GO" id="GO:0016791">
    <property type="term" value="F:phosphatase activity"/>
    <property type="evidence" value="ECO:0007669"/>
    <property type="project" value="TreeGrafter"/>
</dbReference>
<dbReference type="AlphaFoldDB" id="A0A9D6Z4T7"/>
<comment type="caution">
    <text evidence="2">The sequence shown here is derived from an EMBL/GenBank/DDBJ whole genome shotgun (WGS) entry which is preliminary data.</text>
</comment>
<feature type="binding site" evidence="1">
    <location>
        <position position="61"/>
    </location>
    <ligand>
        <name>substrate</name>
    </ligand>
</feature>
<protein>
    <submittedName>
        <fullName evidence="2">Histidine phosphatase family protein</fullName>
    </submittedName>
</protein>
<organism evidence="2 3">
    <name type="scientific">Desulfomonile tiedjei</name>
    <dbReference type="NCBI Taxonomy" id="2358"/>
    <lineage>
        <taxon>Bacteria</taxon>
        <taxon>Pseudomonadati</taxon>
        <taxon>Thermodesulfobacteriota</taxon>
        <taxon>Desulfomonilia</taxon>
        <taxon>Desulfomonilales</taxon>
        <taxon>Desulfomonilaceae</taxon>
        <taxon>Desulfomonile</taxon>
    </lineage>
</organism>
<gene>
    <name evidence="2" type="ORF">HY912_17465</name>
</gene>
<dbReference type="CDD" id="cd07067">
    <property type="entry name" value="HP_PGM_like"/>
    <property type="match status" value="1"/>
</dbReference>
<dbReference type="InterPro" id="IPR013078">
    <property type="entry name" value="His_Pase_superF_clade-1"/>
</dbReference>
<dbReference type="Pfam" id="PF00300">
    <property type="entry name" value="His_Phos_1"/>
    <property type="match status" value="1"/>
</dbReference>
<dbReference type="PIRSF" id="PIRSF000709">
    <property type="entry name" value="6PFK_2-Ptase"/>
    <property type="match status" value="1"/>
</dbReference>
<dbReference type="SMART" id="SM00855">
    <property type="entry name" value="PGAM"/>
    <property type="match status" value="1"/>
</dbReference>
<dbReference type="InterPro" id="IPR029033">
    <property type="entry name" value="His_PPase_superfam"/>
</dbReference>
<name>A0A9D6Z4T7_9BACT</name>
<evidence type="ECO:0000256" key="1">
    <source>
        <dbReference type="PIRSR" id="PIRSR613078-2"/>
    </source>
</evidence>
<feature type="binding site" evidence="1">
    <location>
        <begin position="11"/>
        <end position="18"/>
    </location>
    <ligand>
        <name>substrate</name>
    </ligand>
</feature>
<sequence length="200" mass="22012">MDSKKRVILVRHGETWDNREGRIMGSSDSPLTPEGIQVAKLLAKSIVNEKISVAFSSSLGRALSSAEIYTRDINCPVLPRPAMCELACGLWEGRIRTEAEPGRTAIRTTWYDRPPGGESYSDAEDRVGSFIRELNSSDYSNPVLVVGHAGINRVFLKLWLGLPPDHAIRILFAHDMLYVLDGKSLSGMSVSLGRLDGLMV</sequence>